<feature type="non-terminal residue" evidence="1">
    <location>
        <position position="1"/>
    </location>
</feature>
<dbReference type="AlphaFoldDB" id="A0AAD7ZHL6"/>
<sequence>FYIFIANQIYRLASANSVKGKLNESIGRNFHSYRSTRSLLQLTKRIACFYLFIVFCKN</sequence>
<reference evidence="1" key="1">
    <citation type="journal article" date="2023" name="IScience">
        <title>Live-bearing cockroach genome reveals convergent evolutionary mechanisms linked to viviparity in insects and beyond.</title>
        <authorList>
            <person name="Fouks B."/>
            <person name="Harrison M.C."/>
            <person name="Mikhailova A.A."/>
            <person name="Marchal E."/>
            <person name="English S."/>
            <person name="Carruthers M."/>
            <person name="Jennings E.C."/>
            <person name="Chiamaka E.L."/>
            <person name="Frigard R.A."/>
            <person name="Pippel M."/>
            <person name="Attardo G.M."/>
            <person name="Benoit J.B."/>
            <person name="Bornberg-Bauer E."/>
            <person name="Tobe S.S."/>
        </authorList>
    </citation>
    <scope>NUCLEOTIDE SEQUENCE</scope>
    <source>
        <strain evidence="1">Stay&amp;Tobe</strain>
    </source>
</reference>
<evidence type="ECO:0000313" key="2">
    <source>
        <dbReference type="Proteomes" id="UP001233999"/>
    </source>
</evidence>
<protein>
    <submittedName>
        <fullName evidence="1">Uncharacterized protein</fullName>
    </submittedName>
</protein>
<proteinExistence type="predicted"/>
<feature type="non-terminal residue" evidence="1">
    <location>
        <position position="58"/>
    </location>
</feature>
<dbReference type="EMBL" id="JASPKZ010008128">
    <property type="protein sequence ID" value="KAJ9580849.1"/>
    <property type="molecule type" value="Genomic_DNA"/>
</dbReference>
<accession>A0AAD7ZHL6</accession>
<reference evidence="1" key="2">
    <citation type="submission" date="2023-05" db="EMBL/GenBank/DDBJ databases">
        <authorList>
            <person name="Fouks B."/>
        </authorList>
    </citation>
    <scope>NUCLEOTIDE SEQUENCE</scope>
    <source>
        <strain evidence="1">Stay&amp;Tobe</strain>
        <tissue evidence="1">Testes</tissue>
    </source>
</reference>
<organism evidence="1 2">
    <name type="scientific">Diploptera punctata</name>
    <name type="common">Pacific beetle cockroach</name>
    <dbReference type="NCBI Taxonomy" id="6984"/>
    <lineage>
        <taxon>Eukaryota</taxon>
        <taxon>Metazoa</taxon>
        <taxon>Ecdysozoa</taxon>
        <taxon>Arthropoda</taxon>
        <taxon>Hexapoda</taxon>
        <taxon>Insecta</taxon>
        <taxon>Pterygota</taxon>
        <taxon>Neoptera</taxon>
        <taxon>Polyneoptera</taxon>
        <taxon>Dictyoptera</taxon>
        <taxon>Blattodea</taxon>
        <taxon>Blaberoidea</taxon>
        <taxon>Blaberidae</taxon>
        <taxon>Diplopterinae</taxon>
        <taxon>Diploptera</taxon>
    </lineage>
</organism>
<comment type="caution">
    <text evidence="1">The sequence shown here is derived from an EMBL/GenBank/DDBJ whole genome shotgun (WGS) entry which is preliminary data.</text>
</comment>
<name>A0AAD7ZHL6_DIPPU</name>
<gene>
    <name evidence="1" type="ORF">L9F63_023980</name>
</gene>
<dbReference type="Proteomes" id="UP001233999">
    <property type="component" value="Unassembled WGS sequence"/>
</dbReference>
<keyword evidence="2" id="KW-1185">Reference proteome</keyword>
<evidence type="ECO:0000313" key="1">
    <source>
        <dbReference type="EMBL" id="KAJ9580849.1"/>
    </source>
</evidence>